<dbReference type="GO" id="GO:0016615">
    <property type="term" value="F:malate dehydrogenase activity"/>
    <property type="evidence" value="ECO:0007669"/>
    <property type="project" value="InterPro"/>
</dbReference>
<dbReference type="InterPro" id="IPR001236">
    <property type="entry name" value="Lactate/malate_DH_N"/>
</dbReference>
<evidence type="ECO:0000256" key="3">
    <source>
        <dbReference type="ARBA" id="ARBA00023002"/>
    </source>
</evidence>
<proteinExistence type="inferred from homology"/>
<comment type="function">
    <text evidence="5">Catalyzes the reduction of aromatic alpha-keto acids in the presence of NADH. Plays essential roles in the malate-aspartate shuttle and the tricarboxylic acid cycle, important in mitochondrial NADH supply for oxidative phosphorylation. Catalyzes the reduction of 2-oxoglutarate to 2-hydroxyglutarate, leading to elevated reactive oxygen species (ROS).</text>
</comment>
<comment type="similarity">
    <text evidence="1">Belongs to the LDH/MDH superfamily. MDH type 2 family.</text>
</comment>
<evidence type="ECO:0000256" key="2">
    <source>
        <dbReference type="ARBA" id="ARBA00019899"/>
    </source>
</evidence>
<dbReference type="GO" id="GO:0006108">
    <property type="term" value="P:malate metabolic process"/>
    <property type="evidence" value="ECO:0007669"/>
    <property type="project" value="InterPro"/>
</dbReference>
<feature type="domain" description="Lactate/malate dehydrogenase N-terminal" evidence="7">
    <location>
        <begin position="4"/>
        <end position="63"/>
    </location>
</feature>
<gene>
    <name evidence="8" type="primary">Mdh1_1</name>
    <name evidence="8" type="ORF">NEOCOR_R08292</name>
</gene>
<dbReference type="PANTHER" id="PTHR23382">
    <property type="entry name" value="MALATE DEHYDROGENASE"/>
    <property type="match status" value="1"/>
</dbReference>
<comment type="catalytic activity">
    <reaction evidence="6">
        <text>(S)-2-hydroxyglutarate + NAD(+) = 2-oxoglutarate + NADH + H(+)</text>
        <dbReference type="Rhea" id="RHEA:57172"/>
        <dbReference type="ChEBI" id="CHEBI:15378"/>
        <dbReference type="ChEBI" id="CHEBI:16782"/>
        <dbReference type="ChEBI" id="CHEBI:16810"/>
        <dbReference type="ChEBI" id="CHEBI:57540"/>
        <dbReference type="ChEBI" id="CHEBI:57945"/>
    </reaction>
    <physiologicalReaction direction="right-to-left" evidence="6">
        <dbReference type="Rhea" id="RHEA:57174"/>
    </physiologicalReaction>
</comment>
<organism evidence="8 9">
    <name type="scientific">Neodrepanis coruscans</name>
    <name type="common">wattled asity</name>
    <dbReference type="NCBI Taxonomy" id="254563"/>
    <lineage>
        <taxon>Eukaryota</taxon>
        <taxon>Metazoa</taxon>
        <taxon>Chordata</taxon>
        <taxon>Craniata</taxon>
        <taxon>Vertebrata</taxon>
        <taxon>Euteleostomi</taxon>
        <taxon>Archelosauria</taxon>
        <taxon>Archosauria</taxon>
        <taxon>Dinosauria</taxon>
        <taxon>Saurischia</taxon>
        <taxon>Theropoda</taxon>
        <taxon>Coelurosauria</taxon>
        <taxon>Aves</taxon>
        <taxon>Neognathae</taxon>
        <taxon>Neoaves</taxon>
        <taxon>Telluraves</taxon>
        <taxon>Australaves</taxon>
        <taxon>Passeriformes</taxon>
        <taxon>Philepittidae</taxon>
        <taxon>Neodrepanis</taxon>
    </lineage>
</organism>
<evidence type="ECO:0000256" key="5">
    <source>
        <dbReference type="ARBA" id="ARBA00045153"/>
    </source>
</evidence>
<evidence type="ECO:0000256" key="4">
    <source>
        <dbReference type="ARBA" id="ARBA00030284"/>
    </source>
</evidence>
<dbReference type="Pfam" id="PF00056">
    <property type="entry name" value="Ldh_1_N"/>
    <property type="match status" value="1"/>
</dbReference>
<evidence type="ECO:0000256" key="6">
    <source>
        <dbReference type="ARBA" id="ARBA00048549"/>
    </source>
</evidence>
<name>A0A7L2RLC7_9PASS</name>
<dbReference type="SUPFAM" id="SSF51735">
    <property type="entry name" value="NAD(P)-binding Rossmann-fold domains"/>
    <property type="match status" value="1"/>
</dbReference>
<dbReference type="OrthoDB" id="4069699at2759"/>
<dbReference type="InterPro" id="IPR010945">
    <property type="entry name" value="Malate_DH_type2"/>
</dbReference>
<keyword evidence="3" id="KW-0560">Oxidoreductase</keyword>
<keyword evidence="9" id="KW-1185">Reference proteome</keyword>
<feature type="non-terminal residue" evidence="8">
    <location>
        <position position="65"/>
    </location>
</feature>
<evidence type="ECO:0000313" key="8">
    <source>
        <dbReference type="EMBL" id="NXS10131.1"/>
    </source>
</evidence>
<comment type="caution">
    <text evidence="8">The sequence shown here is derived from an EMBL/GenBank/DDBJ whole genome shotgun (WGS) entry which is preliminary data.</text>
</comment>
<accession>A0A7L2RLC7</accession>
<protein>
    <recommendedName>
        <fullName evidence="2">Malate dehydrogenase, cytoplasmic</fullName>
    </recommendedName>
    <alternativeName>
        <fullName evidence="4">Cytosolic malate dehydrogenase</fullName>
    </alternativeName>
</protein>
<reference evidence="8 9" key="1">
    <citation type="submission" date="2019-09" db="EMBL/GenBank/DDBJ databases">
        <title>Bird 10,000 Genomes (B10K) Project - Family phase.</title>
        <authorList>
            <person name="Zhang G."/>
        </authorList>
    </citation>
    <scope>NUCLEOTIDE SEQUENCE [LARGE SCALE GENOMIC DNA]</scope>
    <source>
        <strain evidence="8">B10K-DU-002-79</strain>
    </source>
</reference>
<sequence>GEPVRVLVTGAAGQIAYSLLYSIAKGDVFGKDQPLVLVLLDITPMMTVLEGVVMELQDCALPLLR</sequence>
<dbReference type="AlphaFoldDB" id="A0A7L2RLC7"/>
<evidence type="ECO:0000259" key="7">
    <source>
        <dbReference type="Pfam" id="PF00056"/>
    </source>
</evidence>
<dbReference type="EMBL" id="VYZS01068572">
    <property type="protein sequence ID" value="NXS10131.1"/>
    <property type="molecule type" value="Genomic_DNA"/>
</dbReference>
<evidence type="ECO:0000256" key="1">
    <source>
        <dbReference type="ARBA" id="ARBA00009613"/>
    </source>
</evidence>
<feature type="non-terminal residue" evidence="8">
    <location>
        <position position="1"/>
    </location>
</feature>
<dbReference type="InterPro" id="IPR036291">
    <property type="entry name" value="NAD(P)-bd_dom_sf"/>
</dbReference>
<dbReference type="Gene3D" id="3.40.50.720">
    <property type="entry name" value="NAD(P)-binding Rossmann-like Domain"/>
    <property type="match status" value="1"/>
</dbReference>
<evidence type="ECO:0000313" key="9">
    <source>
        <dbReference type="Proteomes" id="UP000560066"/>
    </source>
</evidence>
<dbReference type="Proteomes" id="UP000560066">
    <property type="component" value="Unassembled WGS sequence"/>
</dbReference>